<evidence type="ECO:0000313" key="3">
    <source>
        <dbReference type="EMBL" id="KAK7476236.1"/>
    </source>
</evidence>
<feature type="disulfide bond" evidence="2">
    <location>
        <begin position="161"/>
        <end position="176"/>
    </location>
</feature>
<proteinExistence type="predicted"/>
<dbReference type="Gene3D" id="4.10.400.10">
    <property type="entry name" value="Low-density Lipoprotein Receptor"/>
    <property type="match status" value="2"/>
</dbReference>
<dbReference type="SMART" id="SM00192">
    <property type="entry name" value="LDLa"/>
    <property type="match status" value="2"/>
</dbReference>
<dbReference type="SUPFAM" id="SSF57424">
    <property type="entry name" value="LDL receptor-like module"/>
    <property type="match status" value="2"/>
</dbReference>
<sequence length="464" mass="50679">MIIIDLRLCQETVSQYFLCEVQDSNTQGTEPPLPTSPHIPQLLSANQTTTDVSGIQCPDGHMTHTFLACDYLSRCFAQGFDSKTDMWGIPDVTSCPAPLTPLPPLMTCTSAGQRVPYSLVCDHRQDCQDGSDEEFCVFEPCPAHLPNRCGKTQCYSMTQLCDDRVDCVSGLDEADCPRDYLERTSPAVPDPPVIVNYDGRGNMEILPLNLLQTLNLSGGGIEHVVGEGQQLPRKLHVLDVRGCPFLTFQRNMLSGTVKSLLPLHIVTSSVSLSPHIASVLPLLRAEQRCQPTGPGGARQYNGKMCASTTRYDDGHRGSCGCGPTASDTPWGWNQEWMVTAPSEKYFNNGGMGGWCGANCGKCVKLTPTGGFVPNEGGPTRDMSPQIFMVTNSCPIGDNMKWCGIWGAPGTGNKNTFGYEVHFDLQDNHGQMERLGWNNPEVTWEEVGCNGPFEGVKHMCECPMN</sequence>
<dbReference type="InterPro" id="IPR036908">
    <property type="entry name" value="RlpA-like_sf"/>
</dbReference>
<dbReference type="CDD" id="cd00112">
    <property type="entry name" value="LDLa"/>
    <property type="match status" value="2"/>
</dbReference>
<evidence type="ECO:0008006" key="5">
    <source>
        <dbReference type="Google" id="ProtNLM"/>
    </source>
</evidence>
<dbReference type="Pfam" id="PF22514">
    <property type="entry name" value="EXPB1_D1"/>
    <property type="match status" value="1"/>
</dbReference>
<dbReference type="SUPFAM" id="SSF50685">
    <property type="entry name" value="Barwin-like endoglucanases"/>
    <property type="match status" value="1"/>
</dbReference>
<protein>
    <recommendedName>
        <fullName evidence="5">Cellulase</fullName>
    </recommendedName>
</protein>
<dbReference type="InterPro" id="IPR002172">
    <property type="entry name" value="LDrepeatLR_classA_rpt"/>
</dbReference>
<dbReference type="PRINTS" id="PR00261">
    <property type="entry name" value="LDLRECEPTOR"/>
</dbReference>
<dbReference type="InterPro" id="IPR051221">
    <property type="entry name" value="LDLR-related"/>
</dbReference>
<organism evidence="3 4">
    <name type="scientific">Batillaria attramentaria</name>
    <dbReference type="NCBI Taxonomy" id="370345"/>
    <lineage>
        <taxon>Eukaryota</taxon>
        <taxon>Metazoa</taxon>
        <taxon>Spiralia</taxon>
        <taxon>Lophotrochozoa</taxon>
        <taxon>Mollusca</taxon>
        <taxon>Gastropoda</taxon>
        <taxon>Caenogastropoda</taxon>
        <taxon>Sorbeoconcha</taxon>
        <taxon>Cerithioidea</taxon>
        <taxon>Batillariidae</taxon>
        <taxon>Batillaria</taxon>
    </lineage>
</organism>
<dbReference type="PANTHER" id="PTHR22722">
    <property type="entry name" value="LOW-DENSITY LIPOPROTEIN RECEPTOR-RELATED PROTEIN 2-RELATED"/>
    <property type="match status" value="1"/>
</dbReference>
<dbReference type="PROSITE" id="PS50068">
    <property type="entry name" value="LDLRA_2"/>
    <property type="match status" value="2"/>
</dbReference>
<comment type="caution">
    <text evidence="3">The sequence shown here is derived from an EMBL/GenBank/DDBJ whole genome shotgun (WGS) entry which is preliminary data.</text>
</comment>
<name>A0ABD0JNE6_9CAEN</name>
<dbReference type="Proteomes" id="UP001519460">
    <property type="component" value="Unassembled WGS sequence"/>
</dbReference>
<reference evidence="3 4" key="1">
    <citation type="journal article" date="2023" name="Sci. Data">
        <title>Genome assembly of the Korean intertidal mud-creeper Batillaria attramentaria.</title>
        <authorList>
            <person name="Patra A.K."/>
            <person name="Ho P.T."/>
            <person name="Jun S."/>
            <person name="Lee S.J."/>
            <person name="Kim Y."/>
            <person name="Won Y.J."/>
        </authorList>
    </citation>
    <scope>NUCLEOTIDE SEQUENCE [LARGE SCALE GENOMIC DNA]</scope>
    <source>
        <strain evidence="3">Wonlab-2016</strain>
    </source>
</reference>
<keyword evidence="4" id="KW-1185">Reference proteome</keyword>
<gene>
    <name evidence="3" type="ORF">BaRGS_00032512</name>
</gene>
<keyword evidence="1 2" id="KW-1015">Disulfide bond</keyword>
<dbReference type="Pfam" id="PF00057">
    <property type="entry name" value="Ldl_recept_a"/>
    <property type="match status" value="1"/>
</dbReference>
<dbReference type="InterPro" id="IPR036055">
    <property type="entry name" value="LDL_receptor-like_sf"/>
</dbReference>
<feature type="disulfide bond" evidence="2">
    <location>
        <begin position="121"/>
        <end position="136"/>
    </location>
</feature>
<accession>A0ABD0JNE6</accession>
<comment type="caution">
    <text evidence="2">Lacks conserved residue(s) required for the propagation of feature annotation.</text>
</comment>
<dbReference type="Gene3D" id="2.40.40.10">
    <property type="entry name" value="RlpA-like domain"/>
    <property type="match status" value="1"/>
</dbReference>
<dbReference type="CDD" id="cd22278">
    <property type="entry name" value="DPBB_GH45_endoglucanase"/>
    <property type="match status" value="1"/>
</dbReference>
<dbReference type="PANTHER" id="PTHR22722:SF14">
    <property type="entry name" value="MEGALIN, ISOFORM A"/>
    <property type="match status" value="1"/>
</dbReference>
<evidence type="ECO:0000256" key="1">
    <source>
        <dbReference type="ARBA" id="ARBA00023157"/>
    </source>
</evidence>
<feature type="disulfide bond" evidence="2">
    <location>
        <begin position="149"/>
        <end position="167"/>
    </location>
</feature>
<dbReference type="EMBL" id="JACVVK020000381">
    <property type="protein sequence ID" value="KAK7476236.1"/>
    <property type="molecule type" value="Genomic_DNA"/>
</dbReference>
<dbReference type="AlphaFoldDB" id="A0ABD0JNE6"/>
<evidence type="ECO:0000313" key="4">
    <source>
        <dbReference type="Proteomes" id="UP001519460"/>
    </source>
</evidence>
<evidence type="ECO:0000256" key="2">
    <source>
        <dbReference type="PROSITE-ProRule" id="PRU00124"/>
    </source>
</evidence>